<dbReference type="InterPro" id="IPR029039">
    <property type="entry name" value="Flavoprotein-like_sf"/>
</dbReference>
<proteinExistence type="predicted"/>
<keyword evidence="2" id="KW-0288">FMN</keyword>
<dbReference type="Gene3D" id="3.40.50.360">
    <property type="match status" value="1"/>
</dbReference>
<feature type="domain" description="NADPH-dependent FMN reductase-like" evidence="4">
    <location>
        <begin position="2"/>
        <end position="131"/>
    </location>
</feature>
<dbReference type="Pfam" id="PF03358">
    <property type="entry name" value="FMN_red"/>
    <property type="match status" value="1"/>
</dbReference>
<dbReference type="RefSeq" id="WP_324609495.1">
    <property type="nucleotide sequence ID" value="NZ_CP012502.1"/>
</dbReference>
<evidence type="ECO:0000256" key="1">
    <source>
        <dbReference type="ARBA" id="ARBA00022630"/>
    </source>
</evidence>
<dbReference type="InterPro" id="IPR051814">
    <property type="entry name" value="NAD(P)H-dep_FMN_reductase"/>
</dbReference>
<dbReference type="STRING" id="632773.BBEV_2495"/>
<dbReference type="GO" id="GO:0016491">
    <property type="term" value="F:oxidoreductase activity"/>
    <property type="evidence" value="ECO:0007669"/>
    <property type="project" value="UniProtKB-KW"/>
</dbReference>
<protein>
    <submittedName>
        <fullName evidence="5">FMN reductase</fullName>
    </submittedName>
</protein>
<keyword evidence="1" id="KW-0285">Flavoprotein</keyword>
<reference evidence="5 6" key="1">
    <citation type="submission" date="2015-08" db="EMBL/GenBank/DDBJ databases">
        <title>The complete genome sequence of Bacillus beveridgei MLTeJB.</title>
        <authorList>
            <person name="Hanson T.E."/>
            <person name="Mesa C."/>
            <person name="Basesman S.M."/>
            <person name="Oremland R.S."/>
        </authorList>
    </citation>
    <scope>NUCLEOTIDE SEQUENCE [LARGE SCALE GENOMIC DNA]</scope>
    <source>
        <strain evidence="5 6">MLTeJB</strain>
    </source>
</reference>
<dbReference type="Proteomes" id="UP000094463">
    <property type="component" value="Chromosome"/>
</dbReference>
<evidence type="ECO:0000256" key="3">
    <source>
        <dbReference type="ARBA" id="ARBA00023002"/>
    </source>
</evidence>
<evidence type="ECO:0000313" key="5">
    <source>
        <dbReference type="EMBL" id="AOM83834.1"/>
    </source>
</evidence>
<dbReference type="PANTHER" id="PTHR43408:SF2">
    <property type="entry name" value="FMN REDUCTASE (NADPH)"/>
    <property type="match status" value="1"/>
</dbReference>
<dbReference type="SUPFAM" id="SSF52218">
    <property type="entry name" value="Flavoproteins"/>
    <property type="match status" value="1"/>
</dbReference>
<keyword evidence="3" id="KW-0560">Oxidoreductase</keyword>
<evidence type="ECO:0000256" key="2">
    <source>
        <dbReference type="ARBA" id="ARBA00022643"/>
    </source>
</evidence>
<dbReference type="InterPro" id="IPR005025">
    <property type="entry name" value="FMN_Rdtase-like_dom"/>
</dbReference>
<organism evidence="5 6">
    <name type="scientific">Salisediminibacterium beveridgei</name>
    <dbReference type="NCBI Taxonomy" id="632773"/>
    <lineage>
        <taxon>Bacteria</taxon>
        <taxon>Bacillati</taxon>
        <taxon>Bacillota</taxon>
        <taxon>Bacilli</taxon>
        <taxon>Bacillales</taxon>
        <taxon>Bacillaceae</taxon>
        <taxon>Salisediminibacterium</taxon>
    </lineage>
</organism>
<dbReference type="AlphaFoldDB" id="A0A1D7QXV8"/>
<evidence type="ECO:0000313" key="6">
    <source>
        <dbReference type="Proteomes" id="UP000094463"/>
    </source>
</evidence>
<sequence length="147" mass="16069">MSGSVAGSKTRTALNALEEELKPRSEEAEFDLPFSDGRHFLDYEGDAATVKQTMMDADLFLIGASVFQGSIPGSLKNVFDLLPVDAFRNKVAGIAVTAGSAKHFLVEEHRLKPILNDMKLHVVQAGVFAGEADYQNKKLVNDDVIFR</sequence>
<evidence type="ECO:0000259" key="4">
    <source>
        <dbReference type="Pfam" id="PF03358"/>
    </source>
</evidence>
<dbReference type="EMBL" id="CP012502">
    <property type="protein sequence ID" value="AOM83834.1"/>
    <property type="molecule type" value="Genomic_DNA"/>
</dbReference>
<name>A0A1D7QXV8_9BACI</name>
<dbReference type="KEGG" id="bbev:BBEV_2495"/>
<dbReference type="PATRIC" id="fig|632773.3.peg.2611"/>
<gene>
    <name evidence="5" type="primary">msuE</name>
    <name evidence="5" type="ORF">BBEV_2495</name>
</gene>
<dbReference type="PANTHER" id="PTHR43408">
    <property type="entry name" value="FMN REDUCTASE (NADPH)"/>
    <property type="match status" value="1"/>
</dbReference>
<accession>A0A1D7QXV8</accession>
<keyword evidence="6" id="KW-1185">Reference proteome</keyword>